<gene>
    <name evidence="1" type="ORF">S03H2_23493</name>
</gene>
<name>X1FQD0_9ZZZZ</name>
<accession>X1FQD0</accession>
<dbReference type="EMBL" id="BARU01012845">
    <property type="protein sequence ID" value="GAH31559.1"/>
    <property type="molecule type" value="Genomic_DNA"/>
</dbReference>
<organism evidence="1">
    <name type="scientific">marine sediment metagenome</name>
    <dbReference type="NCBI Taxonomy" id="412755"/>
    <lineage>
        <taxon>unclassified sequences</taxon>
        <taxon>metagenomes</taxon>
        <taxon>ecological metagenomes</taxon>
    </lineage>
</organism>
<dbReference type="AlphaFoldDB" id="X1FQD0"/>
<evidence type="ECO:0000313" key="1">
    <source>
        <dbReference type="EMBL" id="GAH31559.1"/>
    </source>
</evidence>
<reference evidence="1" key="1">
    <citation type="journal article" date="2014" name="Front. Microbiol.">
        <title>High frequency of phylogenetically diverse reductive dehalogenase-homologous genes in deep subseafloor sedimentary metagenomes.</title>
        <authorList>
            <person name="Kawai M."/>
            <person name="Futagami T."/>
            <person name="Toyoda A."/>
            <person name="Takaki Y."/>
            <person name="Nishi S."/>
            <person name="Hori S."/>
            <person name="Arai W."/>
            <person name="Tsubouchi T."/>
            <person name="Morono Y."/>
            <person name="Uchiyama I."/>
            <person name="Ito T."/>
            <person name="Fujiyama A."/>
            <person name="Inagaki F."/>
            <person name="Takami H."/>
        </authorList>
    </citation>
    <scope>NUCLEOTIDE SEQUENCE</scope>
    <source>
        <strain evidence="1">Expedition CK06-06</strain>
    </source>
</reference>
<comment type="caution">
    <text evidence="1">The sequence shown here is derived from an EMBL/GenBank/DDBJ whole genome shotgun (WGS) entry which is preliminary data.</text>
</comment>
<proteinExistence type="predicted"/>
<protein>
    <submittedName>
        <fullName evidence="1">Uncharacterized protein</fullName>
    </submittedName>
</protein>
<sequence length="44" mass="5024">MLLIPFIGAMIIGLLDYIDLEIDDNLSFNFCLSTIFFTISVSFF</sequence>